<evidence type="ECO:0000256" key="1">
    <source>
        <dbReference type="SAM" id="Phobius"/>
    </source>
</evidence>
<dbReference type="EMBL" id="LR027517">
    <property type="protein sequence ID" value="VCU53364.1"/>
    <property type="molecule type" value="Genomic_DNA"/>
</dbReference>
<feature type="transmembrane region" description="Helical" evidence="1">
    <location>
        <begin position="120"/>
        <end position="138"/>
    </location>
</feature>
<evidence type="ECO:0008006" key="4">
    <source>
        <dbReference type="Google" id="ProtNLM"/>
    </source>
</evidence>
<feature type="transmembrane region" description="Helical" evidence="1">
    <location>
        <begin position="243"/>
        <end position="264"/>
    </location>
</feature>
<dbReference type="Proteomes" id="UP000279841">
    <property type="component" value="Chromosome"/>
</dbReference>
<keyword evidence="1" id="KW-0812">Transmembrane</keyword>
<dbReference type="RefSeq" id="WP_124104773.1">
    <property type="nucleotide sequence ID" value="NZ_LR027517.1"/>
</dbReference>
<reference evidence="2 3" key="1">
    <citation type="submission" date="2018-10" db="EMBL/GenBank/DDBJ databases">
        <authorList>
            <person name="Peiro R."/>
            <person name="Begona"/>
            <person name="Cbmso G."/>
            <person name="Lopez M."/>
            <person name="Gonzalez S."/>
            <person name="Sacristan E."/>
            <person name="Castillo E."/>
        </authorList>
    </citation>
    <scope>NUCLEOTIDE SEQUENCE [LARGE SCALE GENOMIC DNA]</scope>
    <source>
        <strain evidence="2">TTHNAR1</strain>
    </source>
</reference>
<sequence>MRRLEGVFLGIGFVFLLSEVFGGMLRYYLASLGVAPLIYLPKALLAVGLAGAVLLSLVNKRVSLFFLLVLALAVEFSLVGYAFVGNSLQVTFGLWVILPFFYGILILPSILRVWSRLRPYLLLLWGSAVIGVIINAFHDWPWVGFAYSLGGVEVEGSRAWFTAGLGLFRIPGFSRASFEAASQILLLGLSLTFLMRMRWRVLLWLVSGVAIVLTTSKTPLGIWLFLSLMFVLGRLVPLRFLRLLPVFFALAGIGLPLSSVYVSYDPKADSAVERFLVASFADRLGWMWPMSLQMVVEHGSWLFGRGIGGIGSPQQYFEPLLYSPADNLAVYLFGLGGVVGLLLLAAYGLIAFLIPLRTLQDRFFFLLTLAVLLEGWTVNVMESSFFGMVFGLTLRYWWEMSEKRAVSPKEGARSMIWQK</sequence>
<keyword evidence="1" id="KW-0472">Membrane</keyword>
<proteinExistence type="predicted"/>
<evidence type="ECO:0000313" key="3">
    <source>
        <dbReference type="Proteomes" id="UP000279841"/>
    </source>
</evidence>
<feature type="transmembrane region" description="Helical" evidence="1">
    <location>
        <begin position="328"/>
        <end position="356"/>
    </location>
</feature>
<feature type="transmembrane region" description="Helical" evidence="1">
    <location>
        <begin position="363"/>
        <end position="390"/>
    </location>
</feature>
<feature type="transmembrane region" description="Helical" evidence="1">
    <location>
        <begin position="90"/>
        <end position="108"/>
    </location>
</feature>
<evidence type="ECO:0000313" key="2">
    <source>
        <dbReference type="EMBL" id="VCU53364.1"/>
    </source>
</evidence>
<feature type="transmembrane region" description="Helical" evidence="1">
    <location>
        <begin position="64"/>
        <end position="84"/>
    </location>
</feature>
<keyword evidence="1" id="KW-1133">Transmembrane helix</keyword>
<feature type="transmembrane region" description="Helical" evidence="1">
    <location>
        <begin position="197"/>
        <end position="214"/>
    </location>
</feature>
<protein>
    <recommendedName>
        <fullName evidence="4">O-antigen polymerase</fullName>
    </recommendedName>
</protein>
<accession>A0A3P4ASL2</accession>
<name>A0A3P4ASL2_THETH</name>
<organism evidence="2 3">
    <name type="scientific">Thermus thermophilus</name>
    <dbReference type="NCBI Taxonomy" id="274"/>
    <lineage>
        <taxon>Bacteria</taxon>
        <taxon>Thermotogati</taxon>
        <taxon>Deinococcota</taxon>
        <taxon>Deinococci</taxon>
        <taxon>Thermales</taxon>
        <taxon>Thermaceae</taxon>
        <taxon>Thermus</taxon>
    </lineage>
</organism>
<dbReference type="AlphaFoldDB" id="A0A3P4ASL2"/>
<gene>
    <name evidence="2" type="ORF">TTHN1_01133</name>
</gene>
<feature type="transmembrane region" description="Helical" evidence="1">
    <location>
        <begin position="38"/>
        <end position="57"/>
    </location>
</feature>